<evidence type="ECO:0000313" key="3">
    <source>
        <dbReference type="EMBL" id="VDP41840.1"/>
    </source>
</evidence>
<dbReference type="PANTHER" id="PTHR46864:SF1">
    <property type="entry name" value="LAFORIN"/>
    <property type="match status" value="1"/>
</dbReference>
<dbReference type="InterPro" id="IPR013784">
    <property type="entry name" value="Carb-bd-like_fold"/>
</dbReference>
<protein>
    <submittedName>
        <fullName evidence="5">CBM20 domain-containing protein</fullName>
    </submittedName>
</protein>
<accession>A0A183J703</accession>
<dbReference type="Gene3D" id="2.60.40.10">
    <property type="entry name" value="Immunoglobulins"/>
    <property type="match status" value="1"/>
</dbReference>
<evidence type="ECO:0000313" key="5">
    <source>
        <dbReference type="WBParaSite" id="SBAD_0001204001-mRNA-1"/>
    </source>
</evidence>
<dbReference type="Proteomes" id="UP000270296">
    <property type="component" value="Unassembled WGS sequence"/>
</dbReference>
<name>A0A183J703_9BILA</name>
<dbReference type="PROSITE" id="PS51166">
    <property type="entry name" value="CBM20"/>
    <property type="match status" value="1"/>
</dbReference>
<dbReference type="GO" id="GO:0004725">
    <property type="term" value="F:protein tyrosine phosphatase activity"/>
    <property type="evidence" value="ECO:0007669"/>
    <property type="project" value="InterPro"/>
</dbReference>
<dbReference type="GO" id="GO:0005634">
    <property type="term" value="C:nucleus"/>
    <property type="evidence" value="ECO:0007669"/>
    <property type="project" value="TreeGrafter"/>
</dbReference>
<dbReference type="InterPro" id="IPR042942">
    <property type="entry name" value="Laforin"/>
</dbReference>
<gene>
    <name evidence="3" type="ORF">SBAD_LOCUS11651</name>
</gene>
<dbReference type="PANTHER" id="PTHR46864">
    <property type="entry name" value="LAFORIN"/>
    <property type="match status" value="1"/>
</dbReference>
<dbReference type="Gene3D" id="3.90.190.10">
    <property type="entry name" value="Protein tyrosine phosphatase superfamily"/>
    <property type="match status" value="1"/>
</dbReference>
<reference evidence="3 4" key="2">
    <citation type="submission" date="2018-11" db="EMBL/GenBank/DDBJ databases">
        <authorList>
            <consortium name="Pathogen Informatics"/>
        </authorList>
    </citation>
    <scope>NUCLEOTIDE SEQUENCE [LARGE SCALE GENOMIC DNA]</scope>
</reference>
<feature type="domain" description="CBM20" evidence="2">
    <location>
        <begin position="1"/>
        <end position="116"/>
    </location>
</feature>
<dbReference type="EMBL" id="UZAM01016110">
    <property type="protein sequence ID" value="VDP41840.1"/>
    <property type="molecule type" value="Genomic_DNA"/>
</dbReference>
<dbReference type="GO" id="GO:2001070">
    <property type="term" value="F:starch binding"/>
    <property type="evidence" value="ECO:0007669"/>
    <property type="project" value="InterPro"/>
</dbReference>
<dbReference type="InterPro" id="IPR029021">
    <property type="entry name" value="Prot-tyrosine_phosphatase-like"/>
</dbReference>
<evidence type="ECO:0000313" key="4">
    <source>
        <dbReference type="Proteomes" id="UP000270296"/>
    </source>
</evidence>
<dbReference type="Pfam" id="PF00686">
    <property type="entry name" value="CBM_20"/>
    <property type="match status" value="1"/>
</dbReference>
<keyword evidence="1" id="KW-0904">Protein phosphatase</keyword>
<sequence length="218" mass="24996">MRYCFAVIYPGDAADPQLLVCGSVRELGTWNVDHAVAMTSATSFCTQEMSFWQVTVSIDDDDHSDEASAFFYKYVIRYNKGTVLWEGRDELDNRSYRRQQCDLVDGVYLIPTSFWNYTMAVTTGTNTDHGSWHQLSMTLFYHNICSEQSINFSKVSDKIYFGSCPRKFYHVAVLKSLGISAVLTLQTEADLAEHCRPLFYSSPCCDHELVFKLQTLYR</sequence>
<dbReference type="SUPFAM" id="SSF49452">
    <property type="entry name" value="Starch-binding domain-like"/>
    <property type="match status" value="1"/>
</dbReference>
<evidence type="ECO:0000256" key="1">
    <source>
        <dbReference type="ARBA" id="ARBA00022912"/>
    </source>
</evidence>
<dbReference type="OrthoDB" id="10252009at2759"/>
<keyword evidence="1" id="KW-0378">Hydrolase</keyword>
<dbReference type="SMART" id="SM01065">
    <property type="entry name" value="CBM_2"/>
    <property type="match status" value="1"/>
</dbReference>
<organism evidence="5">
    <name type="scientific">Soboliphyme baturini</name>
    <dbReference type="NCBI Taxonomy" id="241478"/>
    <lineage>
        <taxon>Eukaryota</taxon>
        <taxon>Metazoa</taxon>
        <taxon>Ecdysozoa</taxon>
        <taxon>Nematoda</taxon>
        <taxon>Enoplea</taxon>
        <taxon>Dorylaimia</taxon>
        <taxon>Dioctophymatida</taxon>
        <taxon>Dioctophymatoidea</taxon>
        <taxon>Soboliphymatidae</taxon>
        <taxon>Soboliphyme</taxon>
    </lineage>
</organism>
<keyword evidence="4" id="KW-1185">Reference proteome</keyword>
<reference evidence="5" key="1">
    <citation type="submission" date="2016-06" db="UniProtKB">
        <authorList>
            <consortium name="WormBaseParasite"/>
        </authorList>
    </citation>
    <scope>IDENTIFICATION</scope>
</reference>
<dbReference type="GO" id="GO:0005737">
    <property type="term" value="C:cytoplasm"/>
    <property type="evidence" value="ECO:0007669"/>
    <property type="project" value="TreeGrafter"/>
</dbReference>
<evidence type="ECO:0000259" key="2">
    <source>
        <dbReference type="PROSITE" id="PS51166"/>
    </source>
</evidence>
<dbReference type="InterPro" id="IPR013783">
    <property type="entry name" value="Ig-like_fold"/>
</dbReference>
<proteinExistence type="predicted"/>
<dbReference type="AlphaFoldDB" id="A0A183J703"/>
<dbReference type="WBParaSite" id="SBAD_0001204001-mRNA-1">
    <property type="protein sequence ID" value="SBAD_0001204001-mRNA-1"/>
    <property type="gene ID" value="SBAD_0001204001"/>
</dbReference>
<dbReference type="InterPro" id="IPR002044">
    <property type="entry name" value="CBM20"/>
</dbReference>